<name>A0A9D4S7W7_DREPO</name>
<feature type="domain" description="Mitochondria-eating protein C-terminal" evidence="2">
    <location>
        <begin position="102"/>
        <end position="305"/>
    </location>
</feature>
<reference evidence="3" key="2">
    <citation type="submission" date="2020-11" db="EMBL/GenBank/DDBJ databases">
        <authorList>
            <person name="McCartney M.A."/>
            <person name="Auch B."/>
            <person name="Kono T."/>
            <person name="Mallez S."/>
            <person name="Becker A."/>
            <person name="Gohl D.M."/>
            <person name="Silverstein K.A.T."/>
            <person name="Koren S."/>
            <person name="Bechman K.B."/>
            <person name="Herman A."/>
            <person name="Abrahante J.E."/>
            <person name="Garbe J."/>
        </authorList>
    </citation>
    <scope>NUCLEOTIDE SEQUENCE</scope>
    <source>
        <strain evidence="3">Duluth1</strain>
        <tissue evidence="3">Whole animal</tissue>
    </source>
</reference>
<dbReference type="OrthoDB" id="10589761at2759"/>
<keyword evidence="4" id="KW-1185">Reference proteome</keyword>
<sequence length="308" mass="35539">MAVTHVISFVWRGTWFVGSWAFLIIRDVVGRLFGRDPYTQCKELQMREDDSTKEIDTLRMKIDDLEEENENLRNKIDDFYKRSAHMMEKSGSQENTNDELSNTRLADRFDVALKEQWLQLCETLANTFNEIQYLTHLSEVMQSVFKHCTQKVEETEKHLLQIAKYANADHKKVRLNLRVLRKPLGQKQSTRHCVVQDIVAKAKEDDRVNDLLTEHTLPDVTIKTIATFMNDLADICWLMCIANPPLKLNFDLKGVDFKSVSDRFVEFASTGDVKYSDGKPGAVYLVAWPSVEHEDNSGFLKKGEVIVC</sequence>
<proteinExistence type="predicted"/>
<evidence type="ECO:0000256" key="1">
    <source>
        <dbReference type="SAM" id="Coils"/>
    </source>
</evidence>
<dbReference type="EMBL" id="JAIWYP010000001">
    <property type="protein sequence ID" value="KAH3893743.1"/>
    <property type="molecule type" value="Genomic_DNA"/>
</dbReference>
<gene>
    <name evidence="3" type="ORF">DPMN_017893</name>
</gene>
<accession>A0A9D4S7W7</accession>
<reference evidence="3" key="1">
    <citation type="journal article" date="2019" name="bioRxiv">
        <title>The Genome of the Zebra Mussel, Dreissena polymorpha: A Resource for Invasive Species Research.</title>
        <authorList>
            <person name="McCartney M.A."/>
            <person name="Auch B."/>
            <person name="Kono T."/>
            <person name="Mallez S."/>
            <person name="Zhang Y."/>
            <person name="Obille A."/>
            <person name="Becker A."/>
            <person name="Abrahante J.E."/>
            <person name="Garbe J."/>
            <person name="Badalamenti J.P."/>
            <person name="Herman A."/>
            <person name="Mangelson H."/>
            <person name="Liachko I."/>
            <person name="Sullivan S."/>
            <person name="Sone E.D."/>
            <person name="Koren S."/>
            <person name="Silverstein K.A.T."/>
            <person name="Beckman K.B."/>
            <person name="Gohl D.M."/>
        </authorList>
    </citation>
    <scope>NUCLEOTIDE SEQUENCE</scope>
    <source>
        <strain evidence="3">Duluth1</strain>
        <tissue evidence="3">Whole animal</tissue>
    </source>
</reference>
<keyword evidence="1" id="KW-0175">Coiled coil</keyword>
<dbReference type="Proteomes" id="UP000828390">
    <property type="component" value="Unassembled WGS sequence"/>
</dbReference>
<evidence type="ECO:0000313" key="4">
    <source>
        <dbReference type="Proteomes" id="UP000828390"/>
    </source>
</evidence>
<evidence type="ECO:0000259" key="2">
    <source>
        <dbReference type="Pfam" id="PF16026"/>
    </source>
</evidence>
<organism evidence="3 4">
    <name type="scientific">Dreissena polymorpha</name>
    <name type="common">Zebra mussel</name>
    <name type="synonym">Mytilus polymorpha</name>
    <dbReference type="NCBI Taxonomy" id="45954"/>
    <lineage>
        <taxon>Eukaryota</taxon>
        <taxon>Metazoa</taxon>
        <taxon>Spiralia</taxon>
        <taxon>Lophotrochozoa</taxon>
        <taxon>Mollusca</taxon>
        <taxon>Bivalvia</taxon>
        <taxon>Autobranchia</taxon>
        <taxon>Heteroconchia</taxon>
        <taxon>Euheterodonta</taxon>
        <taxon>Imparidentia</taxon>
        <taxon>Neoheterodontei</taxon>
        <taxon>Myida</taxon>
        <taxon>Dreissenoidea</taxon>
        <taxon>Dreissenidae</taxon>
        <taxon>Dreissena</taxon>
    </lineage>
</organism>
<evidence type="ECO:0000313" key="3">
    <source>
        <dbReference type="EMBL" id="KAH3893743.1"/>
    </source>
</evidence>
<dbReference type="Pfam" id="PF16026">
    <property type="entry name" value="MIEAP"/>
    <property type="match status" value="1"/>
</dbReference>
<feature type="coiled-coil region" evidence="1">
    <location>
        <begin position="48"/>
        <end position="82"/>
    </location>
</feature>
<protein>
    <recommendedName>
        <fullName evidence="2">Mitochondria-eating protein C-terminal domain-containing protein</fullName>
    </recommendedName>
</protein>
<dbReference type="InterPro" id="IPR031981">
    <property type="entry name" value="MIEAP_C"/>
</dbReference>
<comment type="caution">
    <text evidence="3">The sequence shown here is derived from an EMBL/GenBank/DDBJ whole genome shotgun (WGS) entry which is preliminary data.</text>
</comment>
<dbReference type="AlphaFoldDB" id="A0A9D4S7W7"/>